<evidence type="ECO:0000256" key="3">
    <source>
        <dbReference type="ARBA" id="ARBA00004496"/>
    </source>
</evidence>
<comment type="caution">
    <text evidence="12">The sequence shown here is derived from an EMBL/GenBank/DDBJ whole genome shotgun (WGS) entry which is preliminary data.</text>
</comment>
<evidence type="ECO:0000256" key="2">
    <source>
        <dbReference type="ARBA" id="ARBA00004371"/>
    </source>
</evidence>
<dbReference type="GO" id="GO:0006979">
    <property type="term" value="P:response to oxidative stress"/>
    <property type="evidence" value="ECO:0007669"/>
    <property type="project" value="TreeGrafter"/>
</dbReference>
<protein>
    <recommendedName>
        <fullName evidence="7">MTOR-associated protein MEAK7</fullName>
    </recommendedName>
    <alternativeName>
        <fullName evidence="9">TBC/LysM-associated domain-containing protein 1</fullName>
    </alternativeName>
    <alternativeName>
        <fullName evidence="8">TLD domain-containing protein 1</fullName>
    </alternativeName>
</protein>
<gene>
    <name evidence="12" type="ORF">AFUS01_LOCUS25582</name>
</gene>
<keyword evidence="5" id="KW-0472">Membrane</keyword>
<keyword evidence="6" id="KW-0458">Lysosome</keyword>
<dbReference type="Proteomes" id="UP000708208">
    <property type="component" value="Unassembled WGS sequence"/>
</dbReference>
<dbReference type="OrthoDB" id="289228at2759"/>
<evidence type="ECO:0000256" key="8">
    <source>
        <dbReference type="ARBA" id="ARBA00041780"/>
    </source>
</evidence>
<dbReference type="InterPro" id="IPR006571">
    <property type="entry name" value="TLDc_dom"/>
</dbReference>
<keyword evidence="4" id="KW-0963">Cytoplasm</keyword>
<evidence type="ECO:0000256" key="7">
    <source>
        <dbReference type="ARBA" id="ARBA00039594"/>
    </source>
</evidence>
<evidence type="ECO:0000256" key="10">
    <source>
        <dbReference type="SAM" id="MobiDB-lite"/>
    </source>
</evidence>
<evidence type="ECO:0000256" key="6">
    <source>
        <dbReference type="ARBA" id="ARBA00023228"/>
    </source>
</evidence>
<evidence type="ECO:0000313" key="12">
    <source>
        <dbReference type="EMBL" id="CAG7787055.1"/>
    </source>
</evidence>
<evidence type="ECO:0000313" key="13">
    <source>
        <dbReference type="Proteomes" id="UP000708208"/>
    </source>
</evidence>
<evidence type="ECO:0000256" key="1">
    <source>
        <dbReference type="ARBA" id="ARBA00004370"/>
    </source>
</evidence>
<organism evidence="12 13">
    <name type="scientific">Allacma fusca</name>
    <dbReference type="NCBI Taxonomy" id="39272"/>
    <lineage>
        <taxon>Eukaryota</taxon>
        <taxon>Metazoa</taxon>
        <taxon>Ecdysozoa</taxon>
        <taxon>Arthropoda</taxon>
        <taxon>Hexapoda</taxon>
        <taxon>Collembola</taxon>
        <taxon>Symphypleona</taxon>
        <taxon>Sminthuridae</taxon>
        <taxon>Allacma</taxon>
    </lineage>
</organism>
<name>A0A8J2KI27_9HEXA</name>
<evidence type="ECO:0000256" key="4">
    <source>
        <dbReference type="ARBA" id="ARBA00022490"/>
    </source>
</evidence>
<sequence>MESCLEFSLLHRSLPLRIGRFLGVGEEGITQVGSDRDERDYLIFWRNKSFIKVKWTGSKHGRTNTTNKSQACTAGEFQRHCEKGLHDWLALKLTETFSLKNPKGGENIIAVPDFLNFLSQVFKGTVEEKVNCIMRVQTSHSNGRSNKITREEVAQYARCIAESYLKCSETTVNFRSWKGSQKITADVVSEFADFLLAELLYNGMASKEIISTEPKKTTYEVEELISCLSRAPLLLNLQSSVFSECFNFNKSLYVVNLIPPCLQANRRPEQEELTMLDLTQVIFINSQVPTELRQEWRYLFSTATDGESFSKMMGVILDKGSTVLIIKDDTGRVFGAFADDSWSVGPKFFGSEKCFLFHLSPKLVPYNSTSFNQNYQYLNVQQQTMPNGLGMGGKLEYFGLWVDAEFGKGKCSPSCTTFTCPQLSKNQEFNIQALEVWGIGPEPIKEEGQRDSKSVLDKDPEARAILELMNKAPVSEGQREKKKAYEEDDDD</sequence>
<accession>A0A8J2KI27</accession>
<feature type="domain" description="TLDc" evidence="11">
    <location>
        <begin position="274"/>
        <end position="440"/>
    </location>
</feature>
<dbReference type="PROSITE" id="PS51886">
    <property type="entry name" value="TLDC"/>
    <property type="match status" value="1"/>
</dbReference>
<dbReference type="Pfam" id="PF07534">
    <property type="entry name" value="TLD"/>
    <property type="match status" value="1"/>
</dbReference>
<dbReference type="PANTHER" id="PTHR23354:SF131">
    <property type="entry name" value="MTOR-ASSOCIATED PROTEIN MEAK7"/>
    <property type="match status" value="1"/>
</dbReference>
<feature type="region of interest" description="Disordered" evidence="10">
    <location>
        <begin position="468"/>
        <end position="491"/>
    </location>
</feature>
<proteinExistence type="predicted"/>
<dbReference type="EMBL" id="CAJVCH010330864">
    <property type="protein sequence ID" value="CAG7787055.1"/>
    <property type="molecule type" value="Genomic_DNA"/>
</dbReference>
<dbReference type="AlphaFoldDB" id="A0A8J2KI27"/>
<dbReference type="SMART" id="SM00584">
    <property type="entry name" value="TLDc"/>
    <property type="match status" value="1"/>
</dbReference>
<reference evidence="12" key="1">
    <citation type="submission" date="2021-06" db="EMBL/GenBank/DDBJ databases">
        <authorList>
            <person name="Hodson N. C."/>
            <person name="Mongue J. A."/>
            <person name="Jaron S. K."/>
        </authorList>
    </citation>
    <scope>NUCLEOTIDE SEQUENCE</scope>
</reference>
<evidence type="ECO:0000256" key="9">
    <source>
        <dbReference type="ARBA" id="ARBA00042134"/>
    </source>
</evidence>
<dbReference type="GO" id="GO:0005764">
    <property type="term" value="C:lysosome"/>
    <property type="evidence" value="ECO:0007669"/>
    <property type="project" value="UniProtKB-SubCell"/>
</dbReference>
<evidence type="ECO:0000256" key="5">
    <source>
        <dbReference type="ARBA" id="ARBA00023136"/>
    </source>
</evidence>
<dbReference type="GO" id="GO:0016020">
    <property type="term" value="C:membrane"/>
    <property type="evidence" value="ECO:0007669"/>
    <property type="project" value="UniProtKB-SubCell"/>
</dbReference>
<keyword evidence="13" id="KW-1185">Reference proteome</keyword>
<evidence type="ECO:0000259" key="11">
    <source>
        <dbReference type="PROSITE" id="PS51886"/>
    </source>
</evidence>
<dbReference type="GO" id="GO:0005634">
    <property type="term" value="C:nucleus"/>
    <property type="evidence" value="ECO:0007669"/>
    <property type="project" value="TreeGrafter"/>
</dbReference>
<comment type="subcellular location">
    <subcellularLocation>
        <location evidence="3">Cytoplasm</location>
    </subcellularLocation>
    <subcellularLocation>
        <location evidence="2">Lysosome</location>
    </subcellularLocation>
    <subcellularLocation>
        <location evidence="1">Membrane</location>
    </subcellularLocation>
</comment>
<dbReference type="PANTHER" id="PTHR23354">
    <property type="entry name" value="NUCLEOLAR PROTEIN 7/ESTROGEN RECEPTOR COACTIVATOR-RELATED"/>
    <property type="match status" value="1"/>
</dbReference>